<dbReference type="STRING" id="743788.S8DLE2"/>
<organism evidence="2 3">
    <name type="scientific">Fomitopsis schrenkii</name>
    <name type="common">Brown rot fungus</name>
    <dbReference type="NCBI Taxonomy" id="2126942"/>
    <lineage>
        <taxon>Eukaryota</taxon>
        <taxon>Fungi</taxon>
        <taxon>Dikarya</taxon>
        <taxon>Basidiomycota</taxon>
        <taxon>Agaricomycotina</taxon>
        <taxon>Agaricomycetes</taxon>
        <taxon>Polyporales</taxon>
        <taxon>Fomitopsis</taxon>
    </lineage>
</organism>
<dbReference type="eggNOG" id="ENOG502SJRZ">
    <property type="taxonomic scope" value="Eukaryota"/>
</dbReference>
<keyword evidence="1" id="KW-1133">Transmembrane helix</keyword>
<gene>
    <name evidence="2" type="ORF">FOMPIDRAFT_1169775</name>
</gene>
<evidence type="ECO:0000313" key="3">
    <source>
        <dbReference type="Proteomes" id="UP000015241"/>
    </source>
</evidence>
<dbReference type="OrthoDB" id="3354175at2759"/>
<evidence type="ECO:0000313" key="2">
    <source>
        <dbReference type="EMBL" id="EPS94361.1"/>
    </source>
</evidence>
<dbReference type="InParanoid" id="S8DLE2"/>
<keyword evidence="1" id="KW-0812">Transmembrane</keyword>
<feature type="transmembrane region" description="Helical" evidence="1">
    <location>
        <begin position="42"/>
        <end position="61"/>
    </location>
</feature>
<dbReference type="AlphaFoldDB" id="S8DLE2"/>
<dbReference type="HOGENOM" id="CLU_044614_3_1_1"/>
<feature type="transmembrane region" description="Helical" evidence="1">
    <location>
        <begin position="103"/>
        <end position="121"/>
    </location>
</feature>
<sequence>MPGWMNSAKAPIAAVTLECIIYGFATCTFAMTVWVLSDRRKIPVNTAMLLIATVLWLLATIRNCTDIAQLATAFDNDNLRTPTGPFDYLSDFSHGLFVFDQCLYYISTIIGDAVVIFRCYIVWKNWYIIALPCITCLGAICSFAWVEWCFAKSIPPLNWILMAFAFTLATNLIATGLLAYRIWSISAQTYRNFDSTYRRSPLRPILFVIIESGMIYSAMLTIALITVIHAPAVEWVVNGVMTSLISLIFNTVFVSIGMTRNLNGSTAARSSIHSGPQMPVPLSSMLRGATHGTASSGTAGASAEGPLTPKVFDYKSDGSDRYV</sequence>
<keyword evidence="1" id="KW-0472">Membrane</keyword>
<feature type="transmembrane region" description="Helical" evidence="1">
    <location>
        <begin position="12"/>
        <end position="35"/>
    </location>
</feature>
<feature type="transmembrane region" description="Helical" evidence="1">
    <location>
        <begin position="126"/>
        <end position="146"/>
    </location>
</feature>
<dbReference type="EMBL" id="KE504235">
    <property type="protein sequence ID" value="EPS94361.1"/>
    <property type="molecule type" value="Genomic_DNA"/>
</dbReference>
<name>S8DLE2_FOMSC</name>
<feature type="transmembrane region" description="Helical" evidence="1">
    <location>
        <begin position="235"/>
        <end position="256"/>
    </location>
</feature>
<dbReference type="Proteomes" id="UP000015241">
    <property type="component" value="Unassembled WGS sequence"/>
</dbReference>
<reference evidence="2 3" key="1">
    <citation type="journal article" date="2012" name="Science">
        <title>The Paleozoic origin of enzymatic lignin decomposition reconstructed from 31 fungal genomes.</title>
        <authorList>
            <person name="Floudas D."/>
            <person name="Binder M."/>
            <person name="Riley R."/>
            <person name="Barry K."/>
            <person name="Blanchette R.A."/>
            <person name="Henrissat B."/>
            <person name="Martinez A.T."/>
            <person name="Otillar R."/>
            <person name="Spatafora J.W."/>
            <person name="Yadav J.S."/>
            <person name="Aerts A."/>
            <person name="Benoit I."/>
            <person name="Boyd A."/>
            <person name="Carlson A."/>
            <person name="Copeland A."/>
            <person name="Coutinho P.M."/>
            <person name="de Vries R.P."/>
            <person name="Ferreira P."/>
            <person name="Findley K."/>
            <person name="Foster B."/>
            <person name="Gaskell J."/>
            <person name="Glotzer D."/>
            <person name="Gorecki P."/>
            <person name="Heitman J."/>
            <person name="Hesse C."/>
            <person name="Hori C."/>
            <person name="Igarashi K."/>
            <person name="Jurgens J.A."/>
            <person name="Kallen N."/>
            <person name="Kersten P."/>
            <person name="Kohler A."/>
            <person name="Kuees U."/>
            <person name="Kumar T.K.A."/>
            <person name="Kuo A."/>
            <person name="LaButti K."/>
            <person name="Larrondo L.F."/>
            <person name="Lindquist E."/>
            <person name="Ling A."/>
            <person name="Lombard V."/>
            <person name="Lucas S."/>
            <person name="Lundell T."/>
            <person name="Martin R."/>
            <person name="McLaughlin D.J."/>
            <person name="Morgenstern I."/>
            <person name="Morin E."/>
            <person name="Murat C."/>
            <person name="Nagy L.G."/>
            <person name="Nolan M."/>
            <person name="Ohm R.A."/>
            <person name="Patyshakuliyeva A."/>
            <person name="Rokas A."/>
            <person name="Ruiz-Duenas F.J."/>
            <person name="Sabat G."/>
            <person name="Salamov A."/>
            <person name="Samejima M."/>
            <person name="Schmutz J."/>
            <person name="Slot J.C."/>
            <person name="St John F."/>
            <person name="Stenlid J."/>
            <person name="Sun H."/>
            <person name="Sun S."/>
            <person name="Syed K."/>
            <person name="Tsang A."/>
            <person name="Wiebenga A."/>
            <person name="Young D."/>
            <person name="Pisabarro A."/>
            <person name="Eastwood D.C."/>
            <person name="Martin F."/>
            <person name="Cullen D."/>
            <person name="Grigoriev I.V."/>
            <person name="Hibbett D.S."/>
        </authorList>
    </citation>
    <scope>NUCLEOTIDE SEQUENCE</scope>
    <source>
        <strain evidence="3">FP-58527</strain>
    </source>
</reference>
<evidence type="ECO:0000256" key="1">
    <source>
        <dbReference type="SAM" id="Phobius"/>
    </source>
</evidence>
<feature type="transmembrane region" description="Helical" evidence="1">
    <location>
        <begin position="158"/>
        <end position="183"/>
    </location>
</feature>
<protein>
    <submittedName>
        <fullName evidence="2">Uncharacterized protein</fullName>
    </submittedName>
</protein>
<keyword evidence="3" id="KW-1185">Reference proteome</keyword>
<feature type="transmembrane region" description="Helical" evidence="1">
    <location>
        <begin position="204"/>
        <end position="229"/>
    </location>
</feature>
<proteinExistence type="predicted"/>
<accession>S8DLE2</accession>